<dbReference type="GO" id="GO:0009103">
    <property type="term" value="P:lipopolysaccharide biosynthetic process"/>
    <property type="evidence" value="ECO:0007669"/>
    <property type="project" value="TreeGrafter"/>
</dbReference>
<protein>
    <submittedName>
        <fullName evidence="2">Glycosyltransferase involved in cell wall biosynthesis</fullName>
    </submittedName>
</protein>
<accession>A0A420AXG1</accession>
<dbReference type="AlphaFoldDB" id="A0A420AXG1"/>
<sequence length="409" mass="47105">MRIGLVVIRYGLDITGGAEFHCRMLAEQLSKKHEVTVLTTNIKFLDKPEMNFSEGLEPVNGIPVLRFVTDQSQEHSLALTEKESKISRKIRRLIHRLGLSRLIFSQFPIWKYKVESESKHLENHPFYSSTLLSYIKEFQGQFDKFIFFTYENPLTVFGSLIIPQKSILIPTAHMESMLFRSINTLVFSQVNHIAFNTESEKKMCQDLFRGSLANNSIVGIGVNQIENTLNNIDLNEKFNIHAPYLLYSGRITAVKINNFMQYFLKLKKERKTDLQFVLTGERPAIVENHSDIIYTGFVSEEDKKLLMQKSLAIINPSLAESLSLLTLEALHLGKPVIGNRKCAVMVEHELKSGSVFCYNSFESFAAIIDYLQDPKTNFDTLKIKAQEYVHKHYNWDLVLSKFEEIFKES</sequence>
<dbReference type="SUPFAM" id="SSF53756">
    <property type="entry name" value="UDP-Glycosyltransferase/glycogen phosphorylase"/>
    <property type="match status" value="1"/>
</dbReference>
<keyword evidence="1 2" id="KW-0808">Transferase</keyword>
<comment type="caution">
    <text evidence="2">The sequence shown here is derived from an EMBL/GenBank/DDBJ whole genome shotgun (WGS) entry which is preliminary data.</text>
</comment>
<proteinExistence type="predicted"/>
<keyword evidence="3" id="KW-1185">Reference proteome</keyword>
<dbReference type="CDD" id="cd03801">
    <property type="entry name" value="GT4_PimA-like"/>
    <property type="match status" value="1"/>
</dbReference>
<dbReference type="PANTHER" id="PTHR46401">
    <property type="entry name" value="GLYCOSYLTRANSFERASE WBBK-RELATED"/>
    <property type="match status" value="1"/>
</dbReference>
<dbReference type="EMBL" id="RAPY01000003">
    <property type="protein sequence ID" value="RKE49204.1"/>
    <property type="molecule type" value="Genomic_DNA"/>
</dbReference>
<dbReference type="Proteomes" id="UP000286246">
    <property type="component" value="Unassembled WGS sequence"/>
</dbReference>
<name>A0A420AXG1_SPHD1</name>
<reference evidence="2 3" key="1">
    <citation type="submission" date="2018-09" db="EMBL/GenBank/DDBJ databases">
        <title>Genomic Encyclopedia of Type Strains, Phase III (KMG-III): the genomes of soil and plant-associated and newly described type strains.</title>
        <authorList>
            <person name="Whitman W."/>
        </authorList>
    </citation>
    <scope>NUCLEOTIDE SEQUENCE [LARGE SCALE GENOMIC DNA]</scope>
    <source>
        <strain evidence="2 3">CECT 7938</strain>
    </source>
</reference>
<evidence type="ECO:0000313" key="2">
    <source>
        <dbReference type="EMBL" id="RKE49204.1"/>
    </source>
</evidence>
<dbReference type="RefSeq" id="WP_120260083.1">
    <property type="nucleotide sequence ID" value="NZ_RAPY01000003.1"/>
</dbReference>
<dbReference type="PANTHER" id="PTHR46401:SF2">
    <property type="entry name" value="GLYCOSYLTRANSFERASE WBBK-RELATED"/>
    <property type="match status" value="1"/>
</dbReference>
<dbReference type="OrthoDB" id="502646at2"/>
<evidence type="ECO:0000313" key="3">
    <source>
        <dbReference type="Proteomes" id="UP000286246"/>
    </source>
</evidence>
<evidence type="ECO:0000256" key="1">
    <source>
        <dbReference type="ARBA" id="ARBA00022679"/>
    </source>
</evidence>
<organism evidence="2 3">
    <name type="scientific">Sphingobacterium detergens</name>
    <dbReference type="NCBI Taxonomy" id="1145106"/>
    <lineage>
        <taxon>Bacteria</taxon>
        <taxon>Pseudomonadati</taxon>
        <taxon>Bacteroidota</taxon>
        <taxon>Sphingobacteriia</taxon>
        <taxon>Sphingobacteriales</taxon>
        <taxon>Sphingobacteriaceae</taxon>
        <taxon>Sphingobacterium</taxon>
    </lineage>
</organism>
<dbReference type="Pfam" id="PF13692">
    <property type="entry name" value="Glyco_trans_1_4"/>
    <property type="match status" value="1"/>
</dbReference>
<gene>
    <name evidence="2" type="ORF">DFQ12_3315</name>
</gene>
<dbReference type="GO" id="GO:0016757">
    <property type="term" value="F:glycosyltransferase activity"/>
    <property type="evidence" value="ECO:0007669"/>
    <property type="project" value="TreeGrafter"/>
</dbReference>
<dbReference type="Gene3D" id="3.40.50.2000">
    <property type="entry name" value="Glycogen Phosphorylase B"/>
    <property type="match status" value="2"/>
</dbReference>